<reference evidence="1 2" key="1">
    <citation type="journal article" date="2021" name="Nat. Commun.">
        <title>Genetic determinants of endophytism in the Arabidopsis root mycobiome.</title>
        <authorList>
            <person name="Mesny F."/>
            <person name="Miyauchi S."/>
            <person name="Thiergart T."/>
            <person name="Pickel B."/>
            <person name="Atanasova L."/>
            <person name="Karlsson M."/>
            <person name="Huettel B."/>
            <person name="Barry K.W."/>
            <person name="Haridas S."/>
            <person name="Chen C."/>
            <person name="Bauer D."/>
            <person name="Andreopoulos W."/>
            <person name="Pangilinan J."/>
            <person name="LaButti K."/>
            <person name="Riley R."/>
            <person name="Lipzen A."/>
            <person name="Clum A."/>
            <person name="Drula E."/>
            <person name="Henrissat B."/>
            <person name="Kohler A."/>
            <person name="Grigoriev I.V."/>
            <person name="Martin F.M."/>
            <person name="Hacquard S."/>
        </authorList>
    </citation>
    <scope>NUCLEOTIDE SEQUENCE [LARGE SCALE GENOMIC DNA]</scope>
    <source>
        <strain evidence="1 2">MPI-SDFR-AT-0079</strain>
    </source>
</reference>
<gene>
    <name evidence="1" type="ORF">F5144DRAFT_484371</name>
</gene>
<evidence type="ECO:0000313" key="1">
    <source>
        <dbReference type="EMBL" id="KAH6640852.1"/>
    </source>
</evidence>
<organism evidence="1 2">
    <name type="scientific">Chaetomium tenue</name>
    <dbReference type="NCBI Taxonomy" id="1854479"/>
    <lineage>
        <taxon>Eukaryota</taxon>
        <taxon>Fungi</taxon>
        <taxon>Dikarya</taxon>
        <taxon>Ascomycota</taxon>
        <taxon>Pezizomycotina</taxon>
        <taxon>Sordariomycetes</taxon>
        <taxon>Sordariomycetidae</taxon>
        <taxon>Sordariales</taxon>
        <taxon>Chaetomiaceae</taxon>
        <taxon>Chaetomium</taxon>
    </lineage>
</organism>
<dbReference type="Proteomes" id="UP000724584">
    <property type="component" value="Unassembled WGS sequence"/>
</dbReference>
<proteinExistence type="predicted"/>
<name>A0ACB7PM56_9PEZI</name>
<comment type="caution">
    <text evidence="1">The sequence shown here is derived from an EMBL/GenBank/DDBJ whole genome shotgun (WGS) entry which is preliminary data.</text>
</comment>
<evidence type="ECO:0000313" key="2">
    <source>
        <dbReference type="Proteomes" id="UP000724584"/>
    </source>
</evidence>
<protein>
    <submittedName>
        <fullName evidence="1">Uncharacterized protein</fullName>
    </submittedName>
</protein>
<accession>A0ACB7PM56</accession>
<sequence>MDAASAHSVDKPSTGWDTFSVQKQPPHHAEPTWARLPLPTAAGQFVVPTHERRANPSSATWTSSSGDLANLSDADDLEIRDEFVQEYNRVARKPGQSPLQQRPGWFSRTFLRQASTASDGSSTKSEKKIKTKRSISDLALRVVNGTKKDGLQDEDLQSLVRLCGKSKLYLPSEYSPCSLVLPTCFRATAQYLIQHVNALYAHYCADGDPDDVSNTISCPNLPTHIKTGPHDVASTFKRLLAGLPGGILGSLSLFDALVAIYSELKGEPEFLKTKQTKLRARLIALAIGTVRSRLRRDLICAVLGLLCLIGRAAEKAPREDEHGRPLPTSDLMGYNALGIVFGPLLVGDLLNSYTMQTISTTSGPALFPATPPNVSPLAREALRKLTLCLAGVEASLLSPPVEEPSPAEHSRLRGLDGADSWQRHHPRANHSATITENLRETPKTPNQKPEGLQGFWQNVENRLRATSRGANPFKRNPFKDGTASDAGRDSQKEETRIKKTLEEKVSQNTLRSTLRASFDNEDVHGDKSRVDVFGLGRSRLAAWRSKRKSLVSTGTGSPVPTHAHPRKASGERTVSESSRGFLLNQRKTESTSFPTAKNQGDSIQEHGGPSENHFGNTPFRVLSGNTVTQRQSLEEENLRHGTGILQEDLSRDEDKNPFPSGARRSFPLGPRPDPGRPLIGTVPQSRPTKSDGKAVKAMAAMFESAAKDLHSLPPSTENLIHQVDSRSSGMISPYTVNPPSPTKSPKPTDSITIDRHAWASTGRDRRSRVLGRGEVSRSNIPIPSRHREPRPPGRARTPKQSSAVSAALIADPSAEVEESPPSMTPETVQRVHPQQPSVVISAPAPESQPNQTTPTPSPRLKPINDRLADHHPPSAEKGDPSPASTTRRFPLLPTPEQQRHRATSKSSRSAPAQDTPTSTSSPNPSRRLLFHPTNPNTTTVETDRIPSTNHRHAHEHGSDHNPPRPGLWAGTAAAADLAADLAAVKARLCRVERECVMWRGRAERAERRVGVLEGRGDEEEEEGMMVLGGAGAAGIAGFGDGGSAGAGAGSRSTSGAQGGGRSGDGSGKLG</sequence>
<dbReference type="EMBL" id="JAGIZQ010000002">
    <property type="protein sequence ID" value="KAH6640852.1"/>
    <property type="molecule type" value="Genomic_DNA"/>
</dbReference>
<keyword evidence="2" id="KW-1185">Reference proteome</keyword>